<dbReference type="PANTHER" id="PTHR43404">
    <property type="entry name" value="LIPOPOLYSACCHARIDE CHOLINEPHOSPHOTRANSFERASE LICD"/>
    <property type="match status" value="1"/>
</dbReference>
<name>A0A0N7HIQ6_9RHOB</name>
<accession>A0A0N7HIQ6</accession>
<sequence>MPTLIRPRKLRTDKEPLSEQSWKQLRAFDALSEAPDTATNLSLRQLRNPLSKVPRSQRGVEWTERVVIAYCIKQQRSPRVRSLRRRIIGYWEENGKPENAQDFAMRVERALLAGDPSQKSFFLHFETRDGAETAKELHDVLTTLKELGLNVFLNSGTLLGAVRDQTFIKHDDDMDIGVIVNSTQPLDVADELIALHKVLKAKLDLPIKTSFNSPVLKIKLASDIVLDIFPTWFQDGKVYIWPHTFGELTKADLLPLKTISMHGYEMPVPAEPEKMLALNYGEQWKVPDAGFSFPWAEAKIRHKILLERYRSKVKWYAFFSYFKRG</sequence>
<dbReference type="AlphaFoldDB" id="A0A0N7HIQ6"/>
<protein>
    <recommendedName>
        <fullName evidence="1">LicD/FKTN/FKRP nucleotidyltransferase domain-containing protein</fullName>
    </recommendedName>
</protein>
<dbReference type="PANTHER" id="PTHR43404:SF1">
    <property type="entry name" value="MNN4P"/>
    <property type="match status" value="1"/>
</dbReference>
<dbReference type="RefSeq" id="WP_143090031.1">
    <property type="nucleotide sequence ID" value="NZ_CP012023.1"/>
</dbReference>
<dbReference type="GO" id="GO:0009100">
    <property type="term" value="P:glycoprotein metabolic process"/>
    <property type="evidence" value="ECO:0007669"/>
    <property type="project" value="UniProtKB-ARBA"/>
</dbReference>
<proteinExistence type="predicted"/>
<organism evidence="2 3">
    <name type="scientific">Celeribacter marinus</name>
    <dbReference type="NCBI Taxonomy" id="1397108"/>
    <lineage>
        <taxon>Bacteria</taxon>
        <taxon>Pseudomonadati</taxon>
        <taxon>Pseudomonadota</taxon>
        <taxon>Alphaproteobacteria</taxon>
        <taxon>Rhodobacterales</taxon>
        <taxon>Roseobacteraceae</taxon>
        <taxon>Celeribacter</taxon>
    </lineage>
</organism>
<dbReference type="PATRIC" id="fig|1397108.4.peg.1982"/>
<reference evidence="2 3" key="1">
    <citation type="submission" date="2015-05" db="EMBL/GenBank/DDBJ databases">
        <authorList>
            <person name="Wang D.B."/>
            <person name="Wang M."/>
        </authorList>
    </citation>
    <scope>NUCLEOTIDE SEQUENCE [LARGE SCALE GENOMIC DNA]</scope>
    <source>
        <strain evidence="2 3">IMCC 12053</strain>
    </source>
</reference>
<evidence type="ECO:0000259" key="1">
    <source>
        <dbReference type="Pfam" id="PF04991"/>
    </source>
</evidence>
<evidence type="ECO:0000313" key="3">
    <source>
        <dbReference type="Proteomes" id="UP000064920"/>
    </source>
</evidence>
<dbReference type="InterPro" id="IPR007074">
    <property type="entry name" value="LicD/FKTN/FKRP_NTP_transf"/>
</dbReference>
<evidence type="ECO:0000313" key="2">
    <source>
        <dbReference type="EMBL" id="ALI55885.1"/>
    </source>
</evidence>
<dbReference type="OrthoDB" id="7858913at2"/>
<dbReference type="Proteomes" id="UP000064920">
    <property type="component" value="Chromosome"/>
</dbReference>
<dbReference type="EMBL" id="CP012023">
    <property type="protein sequence ID" value="ALI55885.1"/>
    <property type="molecule type" value="Genomic_DNA"/>
</dbReference>
<keyword evidence="3" id="KW-1185">Reference proteome</keyword>
<dbReference type="InterPro" id="IPR052942">
    <property type="entry name" value="LPS_cholinephosphotransferase"/>
</dbReference>
<dbReference type="Pfam" id="PF04991">
    <property type="entry name" value="LicD"/>
    <property type="match status" value="1"/>
</dbReference>
<feature type="domain" description="LicD/FKTN/FKRP nucleotidyltransferase" evidence="1">
    <location>
        <begin position="145"/>
        <end position="179"/>
    </location>
</feature>
<dbReference type="KEGG" id="cmar:IMCC12053_1938"/>
<dbReference type="STRING" id="1397108.IMCC12053_1938"/>
<gene>
    <name evidence="2" type="ORF">IMCC12053_1938</name>
</gene>